<sequence length="115" mass="12408">MVELAGLSDQVTVNVGPFSEQYEVLCGKTVDVVLNSRVNCRLVLVLSLVSVFVDVLHRPRQEGISAGLEASETLTPGSVIIADNVGLGPTSGHKNEYVKFVENSSQFLKFVTRST</sequence>
<dbReference type="Proteomes" id="UP001632037">
    <property type="component" value="Unassembled WGS sequence"/>
</dbReference>
<comment type="caution">
    <text evidence="1">The sequence shown here is derived from an EMBL/GenBank/DDBJ whole genome shotgun (WGS) entry which is preliminary data.</text>
</comment>
<keyword evidence="2" id="KW-1185">Reference proteome</keyword>
<dbReference type="InterPro" id="IPR029063">
    <property type="entry name" value="SAM-dependent_MTases_sf"/>
</dbReference>
<reference evidence="1 2" key="1">
    <citation type="submission" date="2024-09" db="EMBL/GenBank/DDBJ databases">
        <title>Genome sequencing and assembly of Phytophthora oleae, isolate VK10A, causative agent of rot of olive drupes.</title>
        <authorList>
            <person name="Conti Taguali S."/>
            <person name="Riolo M."/>
            <person name="La Spada F."/>
            <person name="Cacciola S.O."/>
            <person name="Dionisio G."/>
        </authorList>
    </citation>
    <scope>NUCLEOTIDE SEQUENCE [LARGE SCALE GENOMIC DNA]</scope>
    <source>
        <strain evidence="1 2">VK10A</strain>
    </source>
</reference>
<dbReference type="AlphaFoldDB" id="A0ABD3F9B3"/>
<gene>
    <name evidence="1" type="ORF">V7S43_012910</name>
</gene>
<organism evidence="1 2">
    <name type="scientific">Phytophthora oleae</name>
    <dbReference type="NCBI Taxonomy" id="2107226"/>
    <lineage>
        <taxon>Eukaryota</taxon>
        <taxon>Sar</taxon>
        <taxon>Stramenopiles</taxon>
        <taxon>Oomycota</taxon>
        <taxon>Peronosporomycetes</taxon>
        <taxon>Peronosporales</taxon>
        <taxon>Peronosporaceae</taxon>
        <taxon>Phytophthora</taxon>
    </lineage>
</organism>
<evidence type="ECO:0000313" key="1">
    <source>
        <dbReference type="EMBL" id="KAL3662109.1"/>
    </source>
</evidence>
<protein>
    <submittedName>
        <fullName evidence="1">Uncharacterized protein</fullName>
    </submittedName>
</protein>
<evidence type="ECO:0000313" key="2">
    <source>
        <dbReference type="Proteomes" id="UP001632037"/>
    </source>
</evidence>
<dbReference type="EMBL" id="JBIMZQ010000033">
    <property type="protein sequence ID" value="KAL3662109.1"/>
    <property type="molecule type" value="Genomic_DNA"/>
</dbReference>
<dbReference type="Gene3D" id="3.40.50.150">
    <property type="entry name" value="Vaccinia Virus protein VP39"/>
    <property type="match status" value="1"/>
</dbReference>
<accession>A0ABD3F9B3</accession>
<proteinExistence type="predicted"/>
<name>A0ABD3F9B3_9STRA</name>